<dbReference type="KEGG" id="blr:BRLA_c040490"/>
<keyword evidence="3" id="KW-1185">Reference proteome</keyword>
<feature type="transmembrane region" description="Helical" evidence="1">
    <location>
        <begin position="6"/>
        <end position="26"/>
    </location>
</feature>
<name>A0A075RAB7_BRELA</name>
<dbReference type="AlphaFoldDB" id="A0A075RAB7"/>
<keyword evidence="1" id="KW-0812">Transmembrane</keyword>
<feature type="transmembrane region" description="Helical" evidence="1">
    <location>
        <begin position="88"/>
        <end position="114"/>
    </location>
</feature>
<organism evidence="2 3">
    <name type="scientific">Brevibacillus laterosporus LMG 15441</name>
    <dbReference type="NCBI Taxonomy" id="1042163"/>
    <lineage>
        <taxon>Bacteria</taxon>
        <taxon>Bacillati</taxon>
        <taxon>Bacillota</taxon>
        <taxon>Bacilli</taxon>
        <taxon>Bacillales</taxon>
        <taxon>Paenibacillaceae</taxon>
        <taxon>Brevibacillus</taxon>
    </lineage>
</organism>
<sequence>MEDKLVKSATYGFLVGLAIMILLVPEKREITLYSGRMTTQDLTWMEYILRVLRYTIIFTSAVVLMTFFREKKGCQNSGLPWVVEKILYIVLGFLVVTAVGIMLSLFIPFLYHLFS</sequence>
<protein>
    <submittedName>
        <fullName evidence="2">Uncharacterized protein</fullName>
    </submittedName>
</protein>
<proteinExistence type="predicted"/>
<feature type="transmembrane region" description="Helical" evidence="1">
    <location>
        <begin position="47"/>
        <end position="68"/>
    </location>
</feature>
<dbReference type="STRING" id="1042163.BRLA_c040490"/>
<evidence type="ECO:0000313" key="3">
    <source>
        <dbReference type="Proteomes" id="UP000005850"/>
    </source>
</evidence>
<dbReference type="Proteomes" id="UP000005850">
    <property type="component" value="Chromosome"/>
</dbReference>
<accession>A0A075RAB7</accession>
<dbReference type="HOGENOM" id="CLU_2104338_0_0_9"/>
<evidence type="ECO:0000256" key="1">
    <source>
        <dbReference type="SAM" id="Phobius"/>
    </source>
</evidence>
<keyword evidence="1" id="KW-1133">Transmembrane helix</keyword>
<dbReference type="RefSeq" id="WP_003334683.1">
    <property type="nucleotide sequence ID" value="NZ_CP007806.1"/>
</dbReference>
<reference evidence="2 3" key="1">
    <citation type="journal article" date="2011" name="J. Bacteriol.">
        <title>Genome sequence of Brevibacillus laterosporus LMG 15441, a pathogen of invertebrates.</title>
        <authorList>
            <person name="Djukic M."/>
            <person name="Poehlein A."/>
            <person name="Thurmer A."/>
            <person name="Daniel R."/>
        </authorList>
    </citation>
    <scope>NUCLEOTIDE SEQUENCE [LARGE SCALE GENOMIC DNA]</scope>
    <source>
        <strain evidence="2 3">LMG 15441</strain>
    </source>
</reference>
<keyword evidence="1" id="KW-0472">Membrane</keyword>
<gene>
    <name evidence="2" type="ORF">BRLA_c040490</name>
</gene>
<dbReference type="EMBL" id="CP007806">
    <property type="protein sequence ID" value="AIG28326.1"/>
    <property type="molecule type" value="Genomic_DNA"/>
</dbReference>
<evidence type="ECO:0000313" key="2">
    <source>
        <dbReference type="EMBL" id="AIG28326.1"/>
    </source>
</evidence>